<name>A0ABD3DIM4_9LAMI</name>
<dbReference type="Proteomes" id="UP001632038">
    <property type="component" value="Unassembled WGS sequence"/>
</dbReference>
<reference evidence="3" key="1">
    <citation type="journal article" date="2024" name="IScience">
        <title>Strigolactones Initiate the Formation of Haustorium-like Structures in Castilleja.</title>
        <authorList>
            <person name="Buerger M."/>
            <person name="Peterson D."/>
            <person name="Chory J."/>
        </authorList>
    </citation>
    <scope>NUCLEOTIDE SEQUENCE [LARGE SCALE GENOMIC DNA]</scope>
</reference>
<dbReference type="EMBL" id="JAVIJP010000017">
    <property type="protein sequence ID" value="KAL3640847.1"/>
    <property type="molecule type" value="Genomic_DNA"/>
</dbReference>
<proteinExistence type="predicted"/>
<dbReference type="PANTHER" id="PTHR40891">
    <property type="entry name" value="DUF295 DOMAIN-CONTAINING PROTEIN"/>
    <property type="match status" value="1"/>
</dbReference>
<sequence length="316" mass="36002">MKKRHAVPLLLTSHGKKLEKQSLYSLTENRYKTISHPVLKGKRILGSDYGWLVLKDMTPYNLCIWNPESNEKIQLPHLHKAYDYNTCVLSKPPTDPDCLVVFQDICFTKYAVCRISDDEFVKVTDQSLVAVSSFGDDVYGIIQDDAYYKLVTIHLVGKTVELKPLLINGEPHLEVPELRRRWVRWINNYLIQLSGGSGEFFLVIKLISKVSTHVDCNLEFRVFRLDVNELVCDCVEVENLDGYTIFLGSTGDAFCCTSDGTGIKPNSIYYTEICGRVVYVYDMDDRTSTPLLPCPIAGRHMSVNYWVDLPNILCLV</sequence>
<dbReference type="PANTHER" id="PTHR40891:SF1">
    <property type="entry name" value="DUF295 DOMAIN-CONTAINING PROTEIN"/>
    <property type="match status" value="1"/>
</dbReference>
<feature type="domain" description="KIB1-4 beta-propeller" evidence="1">
    <location>
        <begin position="23"/>
        <end position="282"/>
    </location>
</feature>
<protein>
    <recommendedName>
        <fullName evidence="1">KIB1-4 beta-propeller domain-containing protein</fullName>
    </recommendedName>
</protein>
<dbReference type="InterPro" id="IPR005174">
    <property type="entry name" value="KIB1-4_b-propeller"/>
</dbReference>
<accession>A0ABD3DIM4</accession>
<keyword evidence="3" id="KW-1185">Reference proteome</keyword>
<dbReference type="AlphaFoldDB" id="A0ABD3DIM4"/>
<evidence type="ECO:0000313" key="2">
    <source>
        <dbReference type="EMBL" id="KAL3640847.1"/>
    </source>
</evidence>
<evidence type="ECO:0000313" key="3">
    <source>
        <dbReference type="Proteomes" id="UP001632038"/>
    </source>
</evidence>
<evidence type="ECO:0000259" key="1">
    <source>
        <dbReference type="Pfam" id="PF03478"/>
    </source>
</evidence>
<gene>
    <name evidence="2" type="ORF">CASFOL_015815</name>
</gene>
<organism evidence="2 3">
    <name type="scientific">Castilleja foliolosa</name>
    <dbReference type="NCBI Taxonomy" id="1961234"/>
    <lineage>
        <taxon>Eukaryota</taxon>
        <taxon>Viridiplantae</taxon>
        <taxon>Streptophyta</taxon>
        <taxon>Embryophyta</taxon>
        <taxon>Tracheophyta</taxon>
        <taxon>Spermatophyta</taxon>
        <taxon>Magnoliopsida</taxon>
        <taxon>eudicotyledons</taxon>
        <taxon>Gunneridae</taxon>
        <taxon>Pentapetalae</taxon>
        <taxon>asterids</taxon>
        <taxon>lamiids</taxon>
        <taxon>Lamiales</taxon>
        <taxon>Orobanchaceae</taxon>
        <taxon>Pedicularideae</taxon>
        <taxon>Castillejinae</taxon>
        <taxon>Castilleja</taxon>
    </lineage>
</organism>
<dbReference type="Pfam" id="PF03478">
    <property type="entry name" value="Beta-prop_KIB1-4"/>
    <property type="match status" value="1"/>
</dbReference>
<comment type="caution">
    <text evidence="2">The sequence shown here is derived from an EMBL/GenBank/DDBJ whole genome shotgun (WGS) entry which is preliminary data.</text>
</comment>